<dbReference type="SMART" id="SM00388">
    <property type="entry name" value="HisKA"/>
    <property type="match status" value="1"/>
</dbReference>
<proteinExistence type="predicted"/>
<dbReference type="PANTHER" id="PTHR43719">
    <property type="entry name" value="TWO-COMPONENT HISTIDINE KINASE"/>
    <property type="match status" value="1"/>
</dbReference>
<evidence type="ECO:0000259" key="7">
    <source>
        <dbReference type="PROSITE" id="PS50109"/>
    </source>
</evidence>
<dbReference type="EMBL" id="LNRQ01000001">
    <property type="protein sequence ID" value="KZN08557.1"/>
    <property type="molecule type" value="Genomic_DNA"/>
</dbReference>
<comment type="caution">
    <text evidence="9">The sequence shown here is derived from an EMBL/GenBank/DDBJ whole genome shotgun (WGS) entry which is preliminary data.</text>
</comment>
<dbReference type="PROSITE" id="PS50109">
    <property type="entry name" value="HIS_KIN"/>
    <property type="match status" value="1"/>
</dbReference>
<dbReference type="SUPFAM" id="SSF52172">
    <property type="entry name" value="CheY-like"/>
    <property type="match status" value="1"/>
</dbReference>
<evidence type="ECO:0000256" key="2">
    <source>
        <dbReference type="ARBA" id="ARBA00012438"/>
    </source>
</evidence>
<evidence type="ECO:0000313" key="9">
    <source>
        <dbReference type="EMBL" id="KZN08557.1"/>
    </source>
</evidence>
<comment type="catalytic activity">
    <reaction evidence="1">
        <text>ATP + protein L-histidine = ADP + protein N-phospho-L-histidine.</text>
        <dbReference type="EC" id="2.7.13.3"/>
    </reaction>
</comment>
<reference evidence="9" key="1">
    <citation type="journal article" date="2016" name="Nat. Genet.">
        <title>A high-quality carrot genome assembly provides new insights into carotenoid accumulation and asterid genome evolution.</title>
        <authorList>
            <person name="Iorizzo M."/>
            <person name="Ellison S."/>
            <person name="Senalik D."/>
            <person name="Zeng P."/>
            <person name="Satapoomin P."/>
            <person name="Huang J."/>
            <person name="Bowman M."/>
            <person name="Iovene M."/>
            <person name="Sanseverino W."/>
            <person name="Cavagnaro P."/>
            <person name="Yildiz M."/>
            <person name="Macko-Podgorni A."/>
            <person name="Moranska E."/>
            <person name="Grzebelus E."/>
            <person name="Grzebelus D."/>
            <person name="Ashrafi H."/>
            <person name="Zheng Z."/>
            <person name="Cheng S."/>
            <person name="Spooner D."/>
            <person name="Van Deynze A."/>
            <person name="Simon P."/>
        </authorList>
    </citation>
    <scope>NUCLEOTIDE SEQUENCE [LARGE SCALE GENOMIC DNA]</scope>
    <source>
        <tissue evidence="9">Leaf</tissue>
    </source>
</reference>
<evidence type="ECO:0000256" key="1">
    <source>
        <dbReference type="ARBA" id="ARBA00000085"/>
    </source>
</evidence>
<dbReference type="Gene3D" id="3.40.50.2300">
    <property type="match status" value="1"/>
</dbReference>
<dbReference type="InterPro" id="IPR003594">
    <property type="entry name" value="HATPase_dom"/>
</dbReference>
<dbReference type="Pfam" id="PF00512">
    <property type="entry name" value="HisKA"/>
    <property type="match status" value="1"/>
</dbReference>
<dbReference type="InterPro" id="IPR001789">
    <property type="entry name" value="Sig_transdc_resp-reg_receiver"/>
</dbReference>
<dbReference type="PANTHER" id="PTHR43719:SF75">
    <property type="entry name" value="HISTIDINE KINASE CKI1"/>
    <property type="match status" value="1"/>
</dbReference>
<evidence type="ECO:0000256" key="4">
    <source>
        <dbReference type="PROSITE-ProRule" id="PRU00169"/>
    </source>
</evidence>
<feature type="modified residue" description="4-aspartylphosphate" evidence="4">
    <location>
        <position position="1010"/>
    </location>
</feature>
<keyword evidence="6" id="KW-0812">Transmembrane</keyword>
<dbReference type="AlphaFoldDB" id="A0A166G5D3"/>
<accession>A0A166G5D3</accession>
<keyword evidence="3 4" id="KW-0597">Phosphoprotein</keyword>
<keyword evidence="6" id="KW-1133">Transmembrane helix</keyword>
<protein>
    <recommendedName>
        <fullName evidence="2">histidine kinase</fullName>
        <ecNumber evidence="2">2.7.13.3</ecNumber>
    </recommendedName>
</protein>
<gene>
    <name evidence="9" type="ORF">DCAR_001087</name>
</gene>
<dbReference type="GO" id="GO:0000155">
    <property type="term" value="F:phosphorelay sensor kinase activity"/>
    <property type="evidence" value="ECO:0007669"/>
    <property type="project" value="InterPro"/>
</dbReference>
<evidence type="ECO:0000256" key="5">
    <source>
        <dbReference type="SAM" id="MobiDB-lite"/>
    </source>
</evidence>
<feature type="transmembrane region" description="Helical" evidence="6">
    <location>
        <begin position="328"/>
        <end position="350"/>
    </location>
</feature>
<dbReference type="SMART" id="SM00387">
    <property type="entry name" value="HATPase_c"/>
    <property type="match status" value="1"/>
</dbReference>
<dbReference type="InterPro" id="IPR004358">
    <property type="entry name" value="Sig_transdc_His_kin-like_C"/>
</dbReference>
<dbReference type="CDD" id="cd17546">
    <property type="entry name" value="REC_hyHK_CKI1_RcsC-like"/>
    <property type="match status" value="1"/>
</dbReference>
<dbReference type="Gramene" id="KZN08557">
    <property type="protein sequence ID" value="KZN08557"/>
    <property type="gene ID" value="DCAR_001087"/>
</dbReference>
<dbReference type="PRINTS" id="PR00344">
    <property type="entry name" value="BCTRLSENSOR"/>
</dbReference>
<dbReference type="SUPFAM" id="SSF55874">
    <property type="entry name" value="ATPase domain of HSP90 chaperone/DNA topoisomerase II/histidine kinase"/>
    <property type="match status" value="1"/>
</dbReference>
<dbReference type="Pfam" id="PF00072">
    <property type="entry name" value="Response_reg"/>
    <property type="match status" value="1"/>
</dbReference>
<dbReference type="EC" id="2.7.13.3" evidence="2"/>
<feature type="domain" description="Response regulatory" evidence="8">
    <location>
        <begin position="951"/>
        <end position="1079"/>
    </location>
</feature>
<dbReference type="InterPro" id="IPR036097">
    <property type="entry name" value="HisK_dim/P_sf"/>
</dbReference>
<dbReference type="OMA" id="IYKPFHG"/>
<dbReference type="InterPro" id="IPR003661">
    <property type="entry name" value="HisK_dim/P_dom"/>
</dbReference>
<dbReference type="PROSITE" id="PS50110">
    <property type="entry name" value="RESPONSE_REGULATORY"/>
    <property type="match status" value="1"/>
</dbReference>
<dbReference type="Gene3D" id="1.10.287.130">
    <property type="match status" value="1"/>
</dbReference>
<dbReference type="InterPro" id="IPR050956">
    <property type="entry name" value="2C_system_His_kinase"/>
</dbReference>
<feature type="domain" description="Histidine kinase" evidence="7">
    <location>
        <begin position="386"/>
        <end position="652"/>
    </location>
</feature>
<keyword evidence="6" id="KW-0472">Membrane</keyword>
<dbReference type="Pfam" id="PF02518">
    <property type="entry name" value="HATPase_c"/>
    <property type="match status" value="1"/>
</dbReference>
<dbReference type="SUPFAM" id="SSF47384">
    <property type="entry name" value="Homodimeric domain of signal transducing histidine kinase"/>
    <property type="match status" value="1"/>
</dbReference>
<dbReference type="InterPro" id="IPR011006">
    <property type="entry name" value="CheY-like_superfamily"/>
</dbReference>
<feature type="compositionally biased region" description="Polar residues" evidence="5">
    <location>
        <begin position="908"/>
        <end position="934"/>
    </location>
</feature>
<dbReference type="SMART" id="SM00448">
    <property type="entry name" value="REC"/>
    <property type="match status" value="1"/>
</dbReference>
<organism evidence="9">
    <name type="scientific">Daucus carota subsp. sativus</name>
    <name type="common">Carrot</name>
    <dbReference type="NCBI Taxonomy" id="79200"/>
    <lineage>
        <taxon>Eukaryota</taxon>
        <taxon>Viridiplantae</taxon>
        <taxon>Streptophyta</taxon>
        <taxon>Embryophyta</taxon>
        <taxon>Tracheophyta</taxon>
        <taxon>Spermatophyta</taxon>
        <taxon>Magnoliopsida</taxon>
        <taxon>eudicotyledons</taxon>
        <taxon>Gunneridae</taxon>
        <taxon>Pentapetalae</taxon>
        <taxon>asterids</taxon>
        <taxon>campanulids</taxon>
        <taxon>Apiales</taxon>
        <taxon>Apiaceae</taxon>
        <taxon>Apioideae</taxon>
        <taxon>Scandiceae</taxon>
        <taxon>Daucinae</taxon>
        <taxon>Daucus</taxon>
        <taxon>Daucus sect. Daucus</taxon>
    </lineage>
</organism>
<evidence type="ECO:0000256" key="6">
    <source>
        <dbReference type="SAM" id="Phobius"/>
    </source>
</evidence>
<evidence type="ECO:0000259" key="8">
    <source>
        <dbReference type="PROSITE" id="PS50110"/>
    </source>
</evidence>
<name>A0A166G5D3_DAUCS</name>
<evidence type="ECO:0000256" key="3">
    <source>
        <dbReference type="ARBA" id="ARBA00022553"/>
    </source>
</evidence>
<feature type="region of interest" description="Disordered" evidence="5">
    <location>
        <begin position="908"/>
        <end position="941"/>
    </location>
</feature>
<dbReference type="Gene3D" id="3.30.565.10">
    <property type="entry name" value="Histidine kinase-like ATPase, C-terminal domain"/>
    <property type="match status" value="1"/>
</dbReference>
<sequence length="1081" mass="118892">MVPPSVVLKKWHSRTRAMERDVELFTRKLYQQILSGVEVNAELLAPLHSSTTDLARMLSSNVNDPELSFSKIKSRVAPLMFQAFSTIPYVSQVSFIRKDGLLFSYYNQENQQPVAVYTNTSLPSADNSSAANSNLTCYSQPVNRDTGELYGVVTPSRLIDPSLLRLALQSPNGNASVGPSWIDGQDLLFLNTAFVDGRGAVSIGFERKAIVQSLSKGISNDGTLFLAASGGKVLNQAKIQNTQILTNDNGSVSFELNQGSAKVGDIVGSLTCRENDGTLQPKTITISKTKYDAYCSQVEIIGVQAVFVLVMPLEGPERSLHKNFNESYQYLLGAICLMFLFTVVFVIMIFGASQRLIQLRAALVKQREATAQAERKCIKRSTNYASASHDVRGSLAGIIGLIEICMTQVDHGSDLEANIMHIKTCSSDLLGILNNILDRSKLEAGKVPLEEEEFEMSKLIEDVADLFHAVGMKKGVDVVLDLSDGSVNKFDRVIGDRKKLIQIISNIVSNAVKFTSEGYVSIRAYARKPSLSSRLNSTRKGPLSWLSCFQFPNIDSFTEDEVTVNNIRGDENCMEYVFEVDDTGAGIPKDKRETVFENYAQIKETAAKQEGTGLGLGIVQSLVRLMGGDIEIVDKEVGKKGTCFKFNTYLLTCETDLRTSSSRAQYEDIESNVGGYRSSAESYSVRNMQSNSPSTEGSQVVLFVQNEERRKVCKKFFERQGVKVYAPRNLEELSTNLKRIRHRRVLSQSRSSKRSDALLQSIAVVRNTSTRSKEVPLSSLDGTDQETPPTHRRSSARGSVVPNFILVVIDTSGGPFHELSRTVAEFRKNISPGCDSVVWLDRPGSGFIQLQGLNEDKLPPTDIIISKPFHGSRLYHVLKLLPEFGGEMPEPIPPSVNSDSLTISSATDNAANEASTSASQQRPVESPSASNLQPHQIVENRDVDKPLSGMKVLLVDDEPLLRKIAIAVLSSLGVTTEICVDGQEAVQTVCKALNDQGPSHALPYACILMDCEMPVMNGIEATRRIREEEAKFGVHIPIFAVSAHTDGPEIRQMKEAGVDYNLTKPLNAARFEEAIKTFQDN</sequence>
<feature type="region of interest" description="Disordered" evidence="5">
    <location>
        <begin position="773"/>
        <end position="796"/>
    </location>
</feature>
<dbReference type="InterPro" id="IPR005467">
    <property type="entry name" value="His_kinase_dom"/>
</dbReference>
<dbReference type="InterPro" id="IPR036890">
    <property type="entry name" value="HATPase_C_sf"/>
</dbReference>